<feature type="chain" id="PRO_5035470513" evidence="4">
    <location>
        <begin position="35"/>
        <end position="423"/>
    </location>
</feature>
<dbReference type="InterPro" id="IPR008257">
    <property type="entry name" value="Pept_M19"/>
</dbReference>
<keyword evidence="2" id="KW-0472">Membrane</keyword>
<dbReference type="GO" id="GO:0070573">
    <property type="term" value="F:metallodipeptidase activity"/>
    <property type="evidence" value="ECO:0007669"/>
    <property type="project" value="InterPro"/>
</dbReference>
<dbReference type="Ensembl" id="ENSLCNT00005031531.1">
    <property type="protein sequence ID" value="ENSLCNP00005028225.1"/>
    <property type="gene ID" value="ENSLCNG00005018287.1"/>
</dbReference>
<comment type="subcellular location">
    <subcellularLocation>
        <location evidence="1">Membrane</location>
        <topology evidence="1">Lipid-anchor</topology>
        <topology evidence="1">GPI-anchor</topology>
    </subcellularLocation>
</comment>
<dbReference type="AlphaFoldDB" id="A0A667I8H9"/>
<dbReference type="Proteomes" id="UP000472241">
    <property type="component" value="Unplaced"/>
</dbReference>
<accession>A0A667I8H9</accession>
<evidence type="ECO:0000313" key="6">
    <source>
        <dbReference type="Proteomes" id="UP000472241"/>
    </source>
</evidence>
<sequence>MRPLGLEGPHALRWRPLLRLLLLLSLLQRAVTRAQTTPGTPSDPTTPGAPSNPTTAFSSSPTTPLTSSTPSLRKRARALMRDFPLVDGHNHLPLLLRQLFQNRLQDVNLRNFSYGQTSLDKLRDGLVGAQFWSAQAPCQTQDQDAVRLTLEQIDLIRRMCASYSELELVTSAEGGTQKLACLIGVEGGHSLDSSLSVLRSFYLLGVRFLTLTFTCNTACVHVCASLTSPPPQKTNKLSLQKVVGEMNRLGMMVDLSYASDTLVRQALKVSRAPVIFSHSASRAVCDNLLNVPDDILQLLVSSYLSPHTQNHFDHIRAVIGSEFIGIGGNYDGSGRFPQGLEDVSKYPVLIEELLSRGWSEEELQGVLRGNLLRVFRHVEQVCWVGQKDGGSCRSHLSFSSEWPPTWSLLGRAEASYHVIMIKA</sequence>
<organism evidence="5 6">
    <name type="scientific">Lynx canadensis</name>
    <name type="common">Canada lynx</name>
    <name type="synonym">Felis canadensis</name>
    <dbReference type="NCBI Taxonomy" id="61383"/>
    <lineage>
        <taxon>Eukaryota</taxon>
        <taxon>Metazoa</taxon>
        <taxon>Chordata</taxon>
        <taxon>Craniata</taxon>
        <taxon>Vertebrata</taxon>
        <taxon>Euteleostomi</taxon>
        <taxon>Mammalia</taxon>
        <taxon>Eutheria</taxon>
        <taxon>Laurasiatheria</taxon>
        <taxon>Carnivora</taxon>
        <taxon>Feliformia</taxon>
        <taxon>Felidae</taxon>
        <taxon>Felinae</taxon>
        <taxon>Lynx</taxon>
    </lineage>
</organism>
<feature type="compositionally biased region" description="Low complexity" evidence="3">
    <location>
        <begin position="36"/>
        <end position="71"/>
    </location>
</feature>
<evidence type="ECO:0000256" key="3">
    <source>
        <dbReference type="SAM" id="MobiDB-lite"/>
    </source>
</evidence>
<dbReference type="InterPro" id="IPR032466">
    <property type="entry name" value="Metal_Hydrolase"/>
</dbReference>
<feature type="region of interest" description="Disordered" evidence="3">
    <location>
        <begin position="34"/>
        <end position="72"/>
    </location>
</feature>
<keyword evidence="6" id="KW-1185">Reference proteome</keyword>
<reference evidence="5" key="1">
    <citation type="submission" date="2025-08" db="UniProtKB">
        <authorList>
            <consortium name="Ensembl"/>
        </authorList>
    </citation>
    <scope>IDENTIFICATION</scope>
</reference>
<dbReference type="GO" id="GO:0006508">
    <property type="term" value="P:proteolysis"/>
    <property type="evidence" value="ECO:0007669"/>
    <property type="project" value="InterPro"/>
</dbReference>
<keyword evidence="2" id="KW-0336">GPI-anchor</keyword>
<dbReference type="InterPro" id="IPR000180">
    <property type="entry name" value="Dipep_AS"/>
</dbReference>
<protein>
    <submittedName>
        <fullName evidence="5">Dipeptidase 3-like</fullName>
    </submittedName>
</protein>
<dbReference type="Pfam" id="PF01244">
    <property type="entry name" value="Peptidase_M19"/>
    <property type="match status" value="2"/>
</dbReference>
<dbReference type="PANTHER" id="PTHR10443:SF14">
    <property type="entry name" value="DIPEPTIDASE 3"/>
    <property type="match status" value="1"/>
</dbReference>
<evidence type="ECO:0000256" key="4">
    <source>
        <dbReference type="SAM" id="SignalP"/>
    </source>
</evidence>
<evidence type="ECO:0000313" key="5">
    <source>
        <dbReference type="Ensembl" id="ENSLCNP00005028225.1"/>
    </source>
</evidence>
<gene>
    <name evidence="5" type="primary">LOC115503451</name>
</gene>
<dbReference type="CDD" id="cd01301">
    <property type="entry name" value="rDP_like"/>
    <property type="match status" value="1"/>
</dbReference>
<dbReference type="PROSITE" id="PS51365">
    <property type="entry name" value="RENAL_DIPEPTIDASE_2"/>
    <property type="match status" value="1"/>
</dbReference>
<reference evidence="5" key="2">
    <citation type="submission" date="2025-09" db="UniProtKB">
        <authorList>
            <consortium name="Ensembl"/>
        </authorList>
    </citation>
    <scope>IDENTIFICATION</scope>
</reference>
<proteinExistence type="predicted"/>
<evidence type="ECO:0000256" key="1">
    <source>
        <dbReference type="ARBA" id="ARBA00004589"/>
    </source>
</evidence>
<evidence type="ECO:0000256" key="2">
    <source>
        <dbReference type="ARBA" id="ARBA00022622"/>
    </source>
</evidence>
<dbReference type="Gene3D" id="3.20.20.140">
    <property type="entry name" value="Metal-dependent hydrolases"/>
    <property type="match status" value="1"/>
</dbReference>
<name>A0A667I8H9_LYNCA</name>
<dbReference type="GO" id="GO:0098552">
    <property type="term" value="C:side of membrane"/>
    <property type="evidence" value="ECO:0007669"/>
    <property type="project" value="UniProtKB-KW"/>
</dbReference>
<dbReference type="PANTHER" id="PTHR10443">
    <property type="entry name" value="MICROSOMAL DIPEPTIDASE"/>
    <property type="match status" value="1"/>
</dbReference>
<dbReference type="SUPFAM" id="SSF51556">
    <property type="entry name" value="Metallo-dependent hydrolases"/>
    <property type="match status" value="1"/>
</dbReference>
<keyword evidence="2" id="KW-0449">Lipoprotein</keyword>
<feature type="signal peptide" evidence="4">
    <location>
        <begin position="1"/>
        <end position="34"/>
    </location>
</feature>
<keyword evidence="4" id="KW-0732">Signal</keyword>
<dbReference type="PROSITE" id="PS00869">
    <property type="entry name" value="RENAL_DIPEPTIDASE_1"/>
    <property type="match status" value="1"/>
</dbReference>
<keyword evidence="2" id="KW-0325">Glycoprotein</keyword>